<evidence type="ECO:0000256" key="5">
    <source>
        <dbReference type="SAM" id="Phobius"/>
    </source>
</evidence>
<feature type="transmembrane region" description="Helical" evidence="5">
    <location>
        <begin position="96"/>
        <end position="117"/>
    </location>
</feature>
<evidence type="ECO:0000256" key="1">
    <source>
        <dbReference type="ARBA" id="ARBA00004141"/>
    </source>
</evidence>
<evidence type="ECO:0000259" key="6">
    <source>
        <dbReference type="Pfam" id="PF07291"/>
    </source>
</evidence>
<dbReference type="RefSeq" id="WP_152574759.1">
    <property type="nucleotide sequence ID" value="NZ_VIKU02000003.1"/>
</dbReference>
<evidence type="ECO:0000256" key="4">
    <source>
        <dbReference type="ARBA" id="ARBA00023136"/>
    </source>
</evidence>
<dbReference type="EMBL" id="VIKU02000003">
    <property type="protein sequence ID" value="NHF60267.1"/>
    <property type="molecule type" value="Genomic_DNA"/>
</dbReference>
<keyword evidence="3 5" id="KW-1133">Transmembrane helix</keyword>
<dbReference type="PANTHER" id="PTHR36974:SF1">
    <property type="entry name" value="DOXX FAMILY MEMBRANE PROTEIN"/>
    <property type="match status" value="1"/>
</dbReference>
<keyword evidence="4 5" id="KW-0472">Membrane</keyword>
<dbReference type="PANTHER" id="PTHR36974">
    <property type="entry name" value="MEMBRANE PROTEIN-RELATED"/>
    <property type="match status" value="1"/>
</dbReference>
<reference evidence="7" key="2">
    <citation type="submission" date="2020-03" db="EMBL/GenBank/DDBJ databases">
        <title>Flavobacteriaceae bacterium strain TP-CH-4, a member of the family Flavobacteriaceae isolated from a deep-sea seamount.</title>
        <authorList>
            <person name="Zhang D.-C."/>
        </authorList>
    </citation>
    <scope>NUCLEOTIDE SEQUENCE</scope>
    <source>
        <strain evidence="7">TP-CH-4</strain>
    </source>
</reference>
<evidence type="ECO:0000313" key="7">
    <source>
        <dbReference type="EMBL" id="NHF60267.1"/>
    </source>
</evidence>
<evidence type="ECO:0000256" key="2">
    <source>
        <dbReference type="ARBA" id="ARBA00022692"/>
    </source>
</evidence>
<dbReference type="Pfam" id="PF07291">
    <property type="entry name" value="MauE"/>
    <property type="match status" value="1"/>
</dbReference>
<comment type="caution">
    <text evidence="7">The sequence shown here is derived from an EMBL/GenBank/DDBJ whole genome shotgun (WGS) entry which is preliminary data.</text>
</comment>
<gene>
    <name evidence="7" type="ORF">FK220_013010</name>
</gene>
<comment type="subcellular location">
    <subcellularLocation>
        <location evidence="1">Membrane</location>
        <topology evidence="1">Multi-pass membrane protein</topology>
    </subcellularLocation>
</comment>
<sequence>MRRILKYGLVFFYIIAGINHFINPEFYEGLIPDYLPYPDFLNYLSGFLELGLGVLVLFPDTQKWACYGIILLLILLMPSHVYFIEIGSCVENSLCIAPWVSWVRLIVIHPLLMFWAWKVAHQPTE</sequence>
<evidence type="ECO:0000313" key="8">
    <source>
        <dbReference type="Proteomes" id="UP000707206"/>
    </source>
</evidence>
<dbReference type="GO" id="GO:0030416">
    <property type="term" value="P:methylamine metabolic process"/>
    <property type="evidence" value="ECO:0007669"/>
    <property type="project" value="InterPro"/>
</dbReference>
<feature type="transmembrane region" description="Helical" evidence="5">
    <location>
        <begin position="7"/>
        <end position="24"/>
    </location>
</feature>
<feature type="domain" description="Methylamine utilisation protein MauE" evidence="6">
    <location>
        <begin position="4"/>
        <end position="77"/>
    </location>
</feature>
<protein>
    <recommendedName>
        <fullName evidence="6">Methylamine utilisation protein MauE domain-containing protein</fullName>
    </recommendedName>
</protein>
<keyword evidence="2 5" id="KW-0812">Transmembrane</keyword>
<dbReference type="AlphaFoldDB" id="A0A967AZ74"/>
<evidence type="ECO:0000256" key="3">
    <source>
        <dbReference type="ARBA" id="ARBA00022989"/>
    </source>
</evidence>
<organism evidence="7 8">
    <name type="scientific">Pelagihabitans pacificus</name>
    <dbReference type="NCBI Taxonomy" id="2696054"/>
    <lineage>
        <taxon>Bacteria</taxon>
        <taxon>Pseudomonadati</taxon>
        <taxon>Bacteroidota</taxon>
        <taxon>Flavobacteriia</taxon>
        <taxon>Flavobacteriales</taxon>
        <taxon>Flavobacteriaceae</taxon>
        <taxon>Pelagihabitans</taxon>
    </lineage>
</organism>
<keyword evidence="8" id="KW-1185">Reference proteome</keyword>
<dbReference type="Proteomes" id="UP000707206">
    <property type="component" value="Unassembled WGS sequence"/>
</dbReference>
<accession>A0A967AZ74</accession>
<feature type="transmembrane region" description="Helical" evidence="5">
    <location>
        <begin position="40"/>
        <end position="58"/>
    </location>
</feature>
<dbReference type="InterPro" id="IPR009908">
    <property type="entry name" value="Methylamine_util_MauE"/>
</dbReference>
<feature type="transmembrane region" description="Helical" evidence="5">
    <location>
        <begin position="65"/>
        <end position="84"/>
    </location>
</feature>
<dbReference type="GO" id="GO:0016020">
    <property type="term" value="C:membrane"/>
    <property type="evidence" value="ECO:0007669"/>
    <property type="project" value="UniProtKB-SubCell"/>
</dbReference>
<reference evidence="7" key="1">
    <citation type="submission" date="2019-07" db="EMBL/GenBank/DDBJ databases">
        <authorList>
            <person name="De-Chao Zhang Q."/>
        </authorList>
    </citation>
    <scope>NUCLEOTIDE SEQUENCE</scope>
    <source>
        <strain evidence="7">TP-CH-4</strain>
    </source>
</reference>
<proteinExistence type="predicted"/>
<name>A0A967AZ74_9FLAO</name>